<proteinExistence type="predicted"/>
<dbReference type="Gene3D" id="3.10.10.10">
    <property type="entry name" value="HIV Type 1 Reverse Transcriptase, subunit A, domain 1"/>
    <property type="match status" value="1"/>
</dbReference>
<dbReference type="Gene3D" id="3.30.70.270">
    <property type="match status" value="2"/>
</dbReference>
<dbReference type="Proteomes" id="UP000740883">
    <property type="component" value="Unassembled WGS sequence"/>
</dbReference>
<sequence>MALNELVEKDPYELPLIKGIIRATQGSRIFSVIDLKEGFYHVEIEEHHKHKTAFEVNGRVYEWNSMVMGFKNSPHIMQRVMNNVLDEYRGKGVEVYMDDIVVHGKDAKIHDELLENVIRRFKKFGLRVNPKKIQYKLEEAKLLGVTINGEDVKPNEIKKQEMLEYRRPECVKELRRFLGLTGWFRDFIPNYAYR</sequence>
<dbReference type="Pfam" id="PF00078">
    <property type="entry name" value="RVT_1"/>
    <property type="match status" value="1"/>
</dbReference>
<protein>
    <submittedName>
        <fullName evidence="2">Retrovirus-related Pol polyprotein from transposon</fullName>
    </submittedName>
</protein>
<dbReference type="EMBL" id="SBJO01000706">
    <property type="protein sequence ID" value="KAF9758207.1"/>
    <property type="molecule type" value="Genomic_DNA"/>
</dbReference>
<dbReference type="AlphaFoldDB" id="A0A9P6GVL8"/>
<evidence type="ECO:0000313" key="2">
    <source>
        <dbReference type="EMBL" id="KAF9758207.1"/>
    </source>
</evidence>
<evidence type="ECO:0000259" key="1">
    <source>
        <dbReference type="PROSITE" id="PS50878"/>
    </source>
</evidence>
<accession>A0A9P6GVL8</accession>
<dbReference type="InterPro" id="IPR051320">
    <property type="entry name" value="Viral_Replic_Matur_Polypro"/>
</dbReference>
<dbReference type="OrthoDB" id="5423428at2759"/>
<feature type="domain" description="Reverse transcriptase" evidence="1">
    <location>
        <begin position="1"/>
        <end position="147"/>
    </location>
</feature>
<dbReference type="PANTHER" id="PTHR33064:SF37">
    <property type="entry name" value="RIBONUCLEASE H"/>
    <property type="match status" value="1"/>
</dbReference>
<comment type="caution">
    <text evidence="2">The sequence shown here is derived from an EMBL/GenBank/DDBJ whole genome shotgun (WGS) entry which is preliminary data.</text>
</comment>
<dbReference type="InterPro" id="IPR000477">
    <property type="entry name" value="RT_dom"/>
</dbReference>
<dbReference type="SUPFAM" id="SSF56672">
    <property type="entry name" value="DNA/RNA polymerases"/>
    <property type="match status" value="1"/>
</dbReference>
<evidence type="ECO:0000313" key="3">
    <source>
        <dbReference type="Proteomes" id="UP000740883"/>
    </source>
</evidence>
<dbReference type="PANTHER" id="PTHR33064">
    <property type="entry name" value="POL PROTEIN"/>
    <property type="match status" value="1"/>
</dbReference>
<keyword evidence="3" id="KW-1185">Reference proteome</keyword>
<name>A0A9P6GVL8_9MICR</name>
<dbReference type="InterPro" id="IPR043502">
    <property type="entry name" value="DNA/RNA_pol_sf"/>
</dbReference>
<dbReference type="CDD" id="cd01647">
    <property type="entry name" value="RT_LTR"/>
    <property type="match status" value="1"/>
</dbReference>
<dbReference type="InterPro" id="IPR043128">
    <property type="entry name" value="Rev_trsase/Diguanyl_cyclase"/>
</dbReference>
<organism evidence="2 3">
    <name type="scientific">Nosema granulosis</name>
    <dbReference type="NCBI Taxonomy" id="83296"/>
    <lineage>
        <taxon>Eukaryota</taxon>
        <taxon>Fungi</taxon>
        <taxon>Fungi incertae sedis</taxon>
        <taxon>Microsporidia</taxon>
        <taxon>Nosematidae</taxon>
        <taxon>Nosema</taxon>
    </lineage>
</organism>
<gene>
    <name evidence="2" type="primary">pol_74</name>
    <name evidence="2" type="ORF">NGRA_3242</name>
</gene>
<dbReference type="PROSITE" id="PS50878">
    <property type="entry name" value="RT_POL"/>
    <property type="match status" value="1"/>
</dbReference>
<reference evidence="2 3" key="1">
    <citation type="journal article" date="2020" name="Genome Biol. Evol.">
        <title>Comparative genomics of strictly vertically transmitted, feminizing microsporidia endosymbionts of amphipod crustaceans.</title>
        <authorList>
            <person name="Cormier A."/>
            <person name="Chebbi M.A."/>
            <person name="Giraud I."/>
            <person name="Wattier R."/>
            <person name="Teixeira M."/>
            <person name="Gilbert C."/>
            <person name="Rigaud T."/>
            <person name="Cordaux R."/>
        </authorList>
    </citation>
    <scope>NUCLEOTIDE SEQUENCE [LARGE SCALE GENOMIC DNA]</scope>
    <source>
        <strain evidence="2 3">Ou3-Ou53</strain>
    </source>
</reference>
<feature type="non-terminal residue" evidence="2">
    <location>
        <position position="194"/>
    </location>
</feature>